<evidence type="ECO:0000313" key="1">
    <source>
        <dbReference type="EMBL" id="AKU70375.1"/>
    </source>
</evidence>
<gene>
    <name evidence="1" type="ORF">ADJ77_11450</name>
</gene>
<protein>
    <submittedName>
        <fullName evidence="1">Uncharacterized protein</fullName>
    </submittedName>
</protein>
<dbReference type="EMBL" id="CP012075">
    <property type="protein sequence ID" value="AKU70375.1"/>
    <property type="molecule type" value="Genomic_DNA"/>
</dbReference>
<organism evidence="1 2">
    <name type="scientific">Prevotella fusca JCM 17724</name>
    <dbReference type="NCBI Taxonomy" id="1236517"/>
    <lineage>
        <taxon>Bacteria</taxon>
        <taxon>Pseudomonadati</taxon>
        <taxon>Bacteroidota</taxon>
        <taxon>Bacteroidia</taxon>
        <taxon>Bacteroidales</taxon>
        <taxon>Prevotellaceae</taxon>
        <taxon>Prevotella</taxon>
    </lineage>
</organism>
<name>A0A0K1NMV1_9BACT</name>
<proteinExistence type="predicted"/>
<reference evidence="1 2" key="1">
    <citation type="submission" date="2015-07" db="EMBL/GenBank/DDBJ databases">
        <authorList>
            <person name="Noorani M."/>
        </authorList>
    </citation>
    <scope>NUCLEOTIDE SEQUENCE [LARGE SCALE GENOMIC DNA]</scope>
    <source>
        <strain evidence="1 2">W1435</strain>
    </source>
</reference>
<dbReference type="AlphaFoldDB" id="A0A0K1NMV1"/>
<sequence length="69" mass="8164">MKGVGQSFKELADREEDTSQFIRDQERQNVIRNICYGLKQDVFAGYNTGMQQVKRQNESRLSCRLIWFC</sequence>
<dbReference type="KEGG" id="pfus:ADJ77_11450"/>
<accession>A0A0K1NMV1</accession>
<evidence type="ECO:0000313" key="2">
    <source>
        <dbReference type="Proteomes" id="UP000060345"/>
    </source>
</evidence>
<dbReference type="Proteomes" id="UP000060345">
    <property type="component" value="Chromosome 2"/>
</dbReference>
<dbReference type="STRING" id="1236517.ADJ77_11450"/>